<organism evidence="1 2">
    <name type="scientific">[Candida] jaroonii</name>
    <dbReference type="NCBI Taxonomy" id="467808"/>
    <lineage>
        <taxon>Eukaryota</taxon>
        <taxon>Fungi</taxon>
        <taxon>Dikarya</taxon>
        <taxon>Ascomycota</taxon>
        <taxon>Saccharomycotina</taxon>
        <taxon>Pichiomycetes</taxon>
        <taxon>Debaryomycetaceae</taxon>
        <taxon>Yamadazyma</taxon>
    </lineage>
</organism>
<proteinExistence type="predicted"/>
<evidence type="ECO:0000313" key="1">
    <source>
        <dbReference type="EMBL" id="CAH6718940.1"/>
    </source>
</evidence>
<dbReference type="EMBL" id="CALSDN010000001">
    <property type="protein sequence ID" value="CAH6718940.1"/>
    <property type="molecule type" value="Genomic_DNA"/>
</dbReference>
<reference evidence="1" key="1">
    <citation type="submission" date="2022-06" db="EMBL/GenBank/DDBJ databases">
        <authorList>
            <person name="Legras J.-L."/>
            <person name="Devillers H."/>
            <person name="Grondin C."/>
        </authorList>
    </citation>
    <scope>NUCLEOTIDE SEQUENCE</scope>
    <source>
        <strain evidence="1">CLIB 1444</strain>
    </source>
</reference>
<comment type="caution">
    <text evidence="1">The sequence shown here is derived from an EMBL/GenBank/DDBJ whole genome shotgun (WGS) entry which is preliminary data.</text>
</comment>
<keyword evidence="2" id="KW-1185">Reference proteome</keyword>
<accession>A0ACA9Y1Y9</accession>
<gene>
    <name evidence="1" type="ORF">CLIB1444_01S17898</name>
</gene>
<sequence>MSQFIADDLQDDNQTHYGNHKDSFSSVSSPFITNPEEISFTYDKDILDHDVLDTEGMDKSIADLQDSLANMKIKTASMKNLQRRQQEEDETMDSAKYDETQAQFDRDIDIDEKSEISRISKLSSRSKSSPISSTPWRQLRSSSSTSYNLPPIPNLKFDINLNSAGQDSSNTNVINELNKQLTGYKIQIKFFKQFLQKLIANKEDVDLSELNRIENMSNLSPMKGNGDYMRLERDFKALEREHQELNENYDEVFKLNEDLYLNIESFQHEIQQKERVINELNSEILTCHQLLNEILQKMMNLPESGISMKTFDEGLEIKLQVLKLELNKKTIHRLEEKNLNSRDLSRESFDAFKDSFSDSTKIPDKENEINHYIKTVHDLMTTLEQLKYDFNTQKELTTKIENELNFEIEKSSKIKNNYDLIKKNFELFSNKLNDKLNTKLSNNLQLENLTKQITALTKQVSTLTRENDQISIEKDTIVKDNARLNDTNTKLNTKFETYQKVIDDLQSEINDFKNLHNNSSYTELNEELLQSHKDFNNLQIEYNDLHDKYVQLKTDSSNTVSELTNQLKSKNDETTQMKSDYLVYRNLKTDLDLSVEKQRILKAENIRLSYKIESLTNDKIALQTTIQNLTDKVTTLTNSPSKSEEEINRRTNILEYQITELLQFDLLKFQRLMKSFNKIADDSSLKEPSRKITYMNNKLLPSNSSTDSNLSEIDFTDMSNIKEYHKSVFDYFIRAVDVIVNDHVKLLLSQNESEVKNSDYVNKLHKRIDELNKINDEISKSSIDTESEINDSISSPRSKLRIDELTNRWKAEREARVYENNEANKRLKELELENSRLREQLSS</sequence>
<name>A0ACA9Y1Y9_9ASCO</name>
<protein>
    <submittedName>
        <fullName evidence="1">Uncharacterized protein</fullName>
    </submittedName>
</protein>
<evidence type="ECO:0000313" key="2">
    <source>
        <dbReference type="Proteomes" id="UP001152531"/>
    </source>
</evidence>
<dbReference type="Proteomes" id="UP001152531">
    <property type="component" value="Unassembled WGS sequence"/>
</dbReference>